<sequence length="143" mass="15401">MNNGLPKLELEDWMPMEPAKGPPLPRLLNILWPWWKPAEPLDQEAAEIEAAAAEIEVAAVEAGEVPTYAMTPEEQAAAQEAIASNVGMLDVPLIPEITSAMSISEAIEAIQAGTGFSDITTQYDAYAGRSYQDPTSDDPEEST</sequence>
<name>X1VMU9_9ZZZZ</name>
<proteinExistence type="predicted"/>
<dbReference type="AlphaFoldDB" id="X1VMU9"/>
<gene>
    <name evidence="1" type="ORF">S12H4_56476</name>
</gene>
<reference evidence="1" key="1">
    <citation type="journal article" date="2014" name="Front. Microbiol.">
        <title>High frequency of phylogenetically diverse reductive dehalogenase-homologous genes in deep subseafloor sedimentary metagenomes.</title>
        <authorList>
            <person name="Kawai M."/>
            <person name="Futagami T."/>
            <person name="Toyoda A."/>
            <person name="Takaki Y."/>
            <person name="Nishi S."/>
            <person name="Hori S."/>
            <person name="Arai W."/>
            <person name="Tsubouchi T."/>
            <person name="Morono Y."/>
            <person name="Uchiyama I."/>
            <person name="Ito T."/>
            <person name="Fujiyama A."/>
            <person name="Inagaki F."/>
            <person name="Takami H."/>
        </authorList>
    </citation>
    <scope>NUCLEOTIDE SEQUENCE</scope>
    <source>
        <strain evidence="1">Expedition CK06-06</strain>
    </source>
</reference>
<organism evidence="1">
    <name type="scientific">marine sediment metagenome</name>
    <dbReference type="NCBI Taxonomy" id="412755"/>
    <lineage>
        <taxon>unclassified sequences</taxon>
        <taxon>metagenomes</taxon>
        <taxon>ecological metagenomes</taxon>
    </lineage>
</organism>
<feature type="non-terminal residue" evidence="1">
    <location>
        <position position="143"/>
    </location>
</feature>
<comment type="caution">
    <text evidence="1">The sequence shown here is derived from an EMBL/GenBank/DDBJ whole genome shotgun (WGS) entry which is preliminary data.</text>
</comment>
<protein>
    <submittedName>
        <fullName evidence="1">Uncharacterized protein</fullName>
    </submittedName>
</protein>
<accession>X1VMU9</accession>
<evidence type="ECO:0000313" key="1">
    <source>
        <dbReference type="EMBL" id="GAJ17456.1"/>
    </source>
</evidence>
<dbReference type="EMBL" id="BARW01036376">
    <property type="protein sequence ID" value="GAJ17456.1"/>
    <property type="molecule type" value="Genomic_DNA"/>
</dbReference>